<organism evidence="2 3">
    <name type="scientific">Paracoccus caeni</name>
    <dbReference type="NCBI Taxonomy" id="657651"/>
    <lineage>
        <taxon>Bacteria</taxon>
        <taxon>Pseudomonadati</taxon>
        <taxon>Pseudomonadota</taxon>
        <taxon>Alphaproteobacteria</taxon>
        <taxon>Rhodobacterales</taxon>
        <taxon>Paracoccaceae</taxon>
        <taxon>Paracoccus</taxon>
    </lineage>
</organism>
<comment type="caution">
    <text evidence="2">The sequence shown here is derived from an EMBL/GenBank/DDBJ whole genome shotgun (WGS) entry which is preliminary data.</text>
</comment>
<name>A0A934S981_9RHOB</name>
<dbReference type="GO" id="GO:0000030">
    <property type="term" value="F:mannosyltransferase activity"/>
    <property type="evidence" value="ECO:0007669"/>
    <property type="project" value="TreeGrafter"/>
</dbReference>
<gene>
    <name evidence="2" type="ORF">JJJ17_02040</name>
</gene>
<dbReference type="PANTHER" id="PTHR32385:SF15">
    <property type="entry name" value="INOSITOL PHOSPHOCERAMIDE MANNOSYLTRANSFERASE 1"/>
    <property type="match status" value="1"/>
</dbReference>
<dbReference type="Gene3D" id="1.25.40.10">
    <property type="entry name" value="Tetratricopeptide repeat domain"/>
    <property type="match status" value="1"/>
</dbReference>
<proteinExistence type="predicted"/>
<dbReference type="Pfam" id="PF04488">
    <property type="entry name" value="Gly_transf_sug"/>
    <property type="match status" value="1"/>
</dbReference>
<sequence length="839" mass="95334">MPSSSPQDIYEAARKIFKRDNRSGDCIELLEQALKIRPNHTNSILLYIEYIRENQGEIPALKRSWIEICKHKNDKKLYLQRADILEQVYGGIFSAQWCKAAQEMFPSDATILYRYAKALFRDDYNLKASLAWVGRALEIKPAQIDALRLKVAILVKLGSLPAALACCTEGLNAHPKETILRLRKGEIKDQLFGSKRAAKWYAELVKEFPDEIRFRYELCKYQIKSGWLNSASQTLRGVPEKNKEDYQFLNMRSEIAHLNADDKLASSNIQIALSRARREGNARQELLFLVKASQISPKSASAVRILELLRSGCELRDTHAVTIFHFLEQWSNSNAPAEFLEILIKNGHLKISLAKVLFLRWVRHLPDHEVDAQLAKFCCICTKELATKIVQSPDFSNLPSKLKIKKLRNGKKLTLTTYNEVIAVAAIIDALGKVELSLRLLRRGLRRWPSIPSMMFAYTRSLARYGRLQEVLDELKFYDQNKVIAHDRYAEIKAHLQFQLGNRLPLIKLTAKKINTRPGNIDRNDERLMLLNLPQGDLHGRAISRIINASTNKSNISMHRAPTINGGLANEISIYKKHSLPSSAITAHAVAIVDRHVEQLDAPKATKRYVSKIPKHIMQYWSNGRPGLEVAEIMSSWKYLPGYKYELFDKRSAADYIAGVAGVSWVRAFKMCRSAAEESDFFRLLWLIHNGGIYADSDDRVILTPDPLLAAANHTLLYQENTGTIGNNFMATVRRHPLFELAASMARESLIRRESENTWGKTGPGLITRATAKFLSCGEEERGILIVKHCQIGRFIQMHLPLPYKKKASYWDAKGKNSSRLYTSTIDELARNLSAGRSI</sequence>
<dbReference type="InterPro" id="IPR007577">
    <property type="entry name" value="GlycoTrfase_DXD_sugar-bd_CS"/>
</dbReference>
<evidence type="ECO:0000313" key="3">
    <source>
        <dbReference type="Proteomes" id="UP000640485"/>
    </source>
</evidence>
<dbReference type="RefSeq" id="WP_200683398.1">
    <property type="nucleotide sequence ID" value="NZ_JAEPRQ010000001.1"/>
</dbReference>
<dbReference type="GO" id="GO:0016020">
    <property type="term" value="C:membrane"/>
    <property type="evidence" value="ECO:0007669"/>
    <property type="project" value="GOC"/>
</dbReference>
<dbReference type="InterPro" id="IPR011990">
    <property type="entry name" value="TPR-like_helical_dom_sf"/>
</dbReference>
<dbReference type="InterPro" id="IPR029044">
    <property type="entry name" value="Nucleotide-diphossugar_trans"/>
</dbReference>
<dbReference type="Gene3D" id="3.90.550.20">
    <property type="match status" value="1"/>
</dbReference>
<keyword evidence="3" id="KW-1185">Reference proteome</keyword>
<dbReference type="GO" id="GO:0051999">
    <property type="term" value="P:mannosyl-inositol phosphorylceramide biosynthetic process"/>
    <property type="evidence" value="ECO:0007669"/>
    <property type="project" value="TreeGrafter"/>
</dbReference>
<dbReference type="InterPro" id="IPR051706">
    <property type="entry name" value="Glycosyltransferase_domain"/>
</dbReference>
<dbReference type="Proteomes" id="UP000640485">
    <property type="component" value="Unassembled WGS sequence"/>
</dbReference>
<dbReference type="SUPFAM" id="SSF48452">
    <property type="entry name" value="TPR-like"/>
    <property type="match status" value="1"/>
</dbReference>
<evidence type="ECO:0000313" key="2">
    <source>
        <dbReference type="EMBL" id="MBK4214700.1"/>
    </source>
</evidence>
<dbReference type="AlphaFoldDB" id="A0A934S981"/>
<dbReference type="EMBL" id="JAEPRQ010000001">
    <property type="protein sequence ID" value="MBK4214700.1"/>
    <property type="molecule type" value="Genomic_DNA"/>
</dbReference>
<evidence type="ECO:0000256" key="1">
    <source>
        <dbReference type="ARBA" id="ARBA00022679"/>
    </source>
</evidence>
<accession>A0A934S981</accession>
<dbReference type="PANTHER" id="PTHR32385">
    <property type="entry name" value="MANNOSYL PHOSPHORYLINOSITOL CERAMIDE SYNTHASE"/>
    <property type="match status" value="1"/>
</dbReference>
<reference evidence="2" key="1">
    <citation type="submission" date="2021-01" db="EMBL/GenBank/DDBJ databases">
        <title>Paracoccus amoyensis sp. nov., isolated from the surface seawater along the coast of Xiamen Island, China.</title>
        <authorList>
            <person name="Lyu L."/>
        </authorList>
    </citation>
    <scope>NUCLEOTIDE SEQUENCE</scope>
    <source>
        <strain evidence="2">MJ17</strain>
    </source>
</reference>
<dbReference type="SUPFAM" id="SSF53448">
    <property type="entry name" value="Nucleotide-diphospho-sugar transferases"/>
    <property type="match status" value="1"/>
</dbReference>
<keyword evidence="1" id="KW-0808">Transferase</keyword>
<protein>
    <submittedName>
        <fullName evidence="2">Uncharacterized protein</fullName>
    </submittedName>
</protein>